<dbReference type="Proteomes" id="UP000186817">
    <property type="component" value="Unassembled WGS sequence"/>
</dbReference>
<reference evidence="3 4" key="1">
    <citation type="submission" date="2016-02" db="EMBL/GenBank/DDBJ databases">
        <title>Genome analysis of coral dinoflagellate symbionts highlights evolutionary adaptations to a symbiotic lifestyle.</title>
        <authorList>
            <person name="Aranda M."/>
            <person name="Li Y."/>
            <person name="Liew Y.J."/>
            <person name="Baumgarten S."/>
            <person name="Simakov O."/>
            <person name="Wilson M."/>
            <person name="Piel J."/>
            <person name="Ashoor H."/>
            <person name="Bougouffa S."/>
            <person name="Bajic V.B."/>
            <person name="Ryu T."/>
            <person name="Ravasi T."/>
            <person name="Bayer T."/>
            <person name="Micklem G."/>
            <person name="Kim H."/>
            <person name="Bhak J."/>
            <person name="Lajeunesse T.C."/>
            <person name="Voolstra C.R."/>
        </authorList>
    </citation>
    <scope>NUCLEOTIDE SEQUENCE [LARGE SCALE GENOMIC DNA]</scope>
    <source>
        <strain evidence="3 4">CCMP2467</strain>
    </source>
</reference>
<dbReference type="EMBL" id="LSRX01000168">
    <property type="protein sequence ID" value="OLQ06071.1"/>
    <property type="molecule type" value="Genomic_DNA"/>
</dbReference>
<dbReference type="Gene3D" id="3.30.710.10">
    <property type="entry name" value="Potassium Channel Kv1.1, Chain A"/>
    <property type="match status" value="1"/>
</dbReference>
<dbReference type="SMART" id="SM00225">
    <property type="entry name" value="BTB"/>
    <property type="match status" value="1"/>
</dbReference>
<evidence type="ECO:0000259" key="2">
    <source>
        <dbReference type="PROSITE" id="PS50097"/>
    </source>
</evidence>
<protein>
    <submittedName>
        <fullName evidence="3">BTB and MATH domain-containing protein 42</fullName>
    </submittedName>
</protein>
<organism evidence="3 4">
    <name type="scientific">Symbiodinium microadriaticum</name>
    <name type="common">Dinoflagellate</name>
    <name type="synonym">Zooxanthella microadriatica</name>
    <dbReference type="NCBI Taxonomy" id="2951"/>
    <lineage>
        <taxon>Eukaryota</taxon>
        <taxon>Sar</taxon>
        <taxon>Alveolata</taxon>
        <taxon>Dinophyceae</taxon>
        <taxon>Suessiales</taxon>
        <taxon>Symbiodiniaceae</taxon>
        <taxon>Symbiodinium</taxon>
    </lineage>
</organism>
<comment type="caution">
    <text evidence="3">The sequence shown here is derived from an EMBL/GenBank/DDBJ whole genome shotgun (WGS) entry which is preliminary data.</text>
</comment>
<dbReference type="AlphaFoldDB" id="A0A1Q9EF97"/>
<dbReference type="InterPro" id="IPR000210">
    <property type="entry name" value="BTB/POZ_dom"/>
</dbReference>
<dbReference type="SUPFAM" id="SSF54695">
    <property type="entry name" value="POZ domain"/>
    <property type="match status" value="1"/>
</dbReference>
<dbReference type="InterPro" id="IPR051481">
    <property type="entry name" value="BTB-POZ/Galectin-3-binding"/>
</dbReference>
<dbReference type="OrthoDB" id="2359033at2759"/>
<proteinExistence type="predicted"/>
<evidence type="ECO:0000313" key="3">
    <source>
        <dbReference type="EMBL" id="OLQ06071.1"/>
    </source>
</evidence>
<dbReference type="InterPro" id="IPR011333">
    <property type="entry name" value="SKP1/BTB/POZ_sf"/>
</dbReference>
<dbReference type="PROSITE" id="PS50097">
    <property type="entry name" value="BTB"/>
    <property type="match status" value="1"/>
</dbReference>
<dbReference type="PANTHER" id="PTHR24410:SF23">
    <property type="entry name" value="BTB DOMAIN-CONTAINING PROTEIN-RELATED"/>
    <property type="match status" value="1"/>
</dbReference>
<keyword evidence="4" id="KW-1185">Reference proteome</keyword>
<feature type="chain" id="PRO_5012864545" evidence="1">
    <location>
        <begin position="19"/>
        <end position="542"/>
    </location>
</feature>
<feature type="domain" description="BTB" evidence="2">
    <location>
        <begin position="191"/>
        <end position="262"/>
    </location>
</feature>
<evidence type="ECO:0000313" key="4">
    <source>
        <dbReference type="Proteomes" id="UP000186817"/>
    </source>
</evidence>
<accession>A0A1Q9EF97</accession>
<gene>
    <name evidence="3" type="primary">bath-42</name>
    <name evidence="3" type="ORF">AK812_SmicGene10660</name>
</gene>
<keyword evidence="1" id="KW-0732">Signal</keyword>
<sequence length="542" mass="59829">MRRLTLCVWLGELPALRSDAVAVMCGGMSTDARTRTKPHSTLRYLCVGLALPGEGGVVGEKGLVFLLNSPLGKVAEDGGLFWSALNLRIFAAFWRQQVISDGHYLLYNWIVKADPDTVFFVDRLRNVLELHEEGSSQDLASTDSLASCSSYAPTSGIMEETAEDMAALCGVLAACFGKDGNFTVVVEERSSDMLESSKETEASLKRTEFKVWSFLLAQWSPVFEKMVGSDNYAESQQSQVVIQDFSAGAVEIFLRFLYSGSVGGSITALGGVAAIADKYQVEALQGGCLRLVRAALKPELACEVFAIADRFQVAEMRAEALDVIFTHPKEALGERPELRPELLEEILGSGGLCIAEDELKEILQSWRTKEGNSLESIISINGRTHSEHTCDVLYTLWRRYEDAGEKGTFVGGWVVVILSLKQREAYTMAQLESIASSKETFTLRKGWVQWQLLHAVVHLQGFSFETGIDTSSSFSASFRIWSSEDGSTWHLAYESLKKEIAARAFLACKRPPSLVNYFRVEVLAGELSDIYFNIHGILQTPI</sequence>
<feature type="signal peptide" evidence="1">
    <location>
        <begin position="1"/>
        <end position="18"/>
    </location>
</feature>
<name>A0A1Q9EF97_SYMMI</name>
<dbReference type="Pfam" id="PF00651">
    <property type="entry name" value="BTB"/>
    <property type="match status" value="1"/>
</dbReference>
<dbReference type="PANTHER" id="PTHR24410">
    <property type="entry name" value="HL07962P-RELATED"/>
    <property type="match status" value="1"/>
</dbReference>
<evidence type="ECO:0000256" key="1">
    <source>
        <dbReference type="SAM" id="SignalP"/>
    </source>
</evidence>